<evidence type="ECO:0000313" key="2">
    <source>
        <dbReference type="EMBL" id="SDO78492.1"/>
    </source>
</evidence>
<dbReference type="PANTHER" id="PTHR33164">
    <property type="entry name" value="TRANSCRIPTIONAL REGULATOR, MARR FAMILY"/>
    <property type="match status" value="1"/>
</dbReference>
<dbReference type="PROSITE" id="PS50995">
    <property type="entry name" value="HTH_MARR_2"/>
    <property type="match status" value="1"/>
</dbReference>
<dbReference type="InterPro" id="IPR039422">
    <property type="entry name" value="MarR/SlyA-like"/>
</dbReference>
<sequence length="163" mass="17606">MFVKLYAVAPTLTSEQLTDFFDNLVRCETRLYNALGDRLRAEHGITTSQFEFLRYLAAHPDSRVGDIAANFAVGIGAISKVMDRLETAGWAIRVPNPSDRRSSLISLSARGAALLTEAEPTFGQCLRELVSGVVRADQIDAAAGVLATLRRSLEAARVGLPTG</sequence>
<gene>
    <name evidence="2" type="ORF">SAMN04515671_1984</name>
</gene>
<reference evidence="2 3" key="1">
    <citation type="submission" date="2016-10" db="EMBL/GenBank/DDBJ databases">
        <authorList>
            <person name="de Groot N.N."/>
        </authorList>
    </citation>
    <scope>NUCLEOTIDE SEQUENCE [LARGE SCALE GENOMIC DNA]</scope>
    <source>
        <strain evidence="3">P4-7,KCTC 19426,CECT 7604</strain>
    </source>
</reference>
<dbReference type="GO" id="GO:0003677">
    <property type="term" value="F:DNA binding"/>
    <property type="evidence" value="ECO:0007669"/>
    <property type="project" value="UniProtKB-KW"/>
</dbReference>
<feature type="domain" description="HTH marR-type" evidence="1">
    <location>
        <begin position="1"/>
        <end position="151"/>
    </location>
</feature>
<evidence type="ECO:0000259" key="1">
    <source>
        <dbReference type="PROSITE" id="PS50995"/>
    </source>
</evidence>
<dbReference type="InterPro" id="IPR000835">
    <property type="entry name" value="HTH_MarR-typ"/>
</dbReference>
<dbReference type="InterPro" id="IPR036390">
    <property type="entry name" value="WH_DNA-bd_sf"/>
</dbReference>
<dbReference type="OrthoDB" id="162531at2"/>
<keyword evidence="2" id="KW-0238">DNA-binding</keyword>
<dbReference type="InterPro" id="IPR036388">
    <property type="entry name" value="WH-like_DNA-bd_sf"/>
</dbReference>
<dbReference type="GO" id="GO:0006950">
    <property type="term" value="P:response to stress"/>
    <property type="evidence" value="ECO:0007669"/>
    <property type="project" value="TreeGrafter"/>
</dbReference>
<dbReference type="Proteomes" id="UP000198741">
    <property type="component" value="Chromosome I"/>
</dbReference>
<dbReference type="SMART" id="SM00347">
    <property type="entry name" value="HTH_MARR"/>
    <property type="match status" value="1"/>
</dbReference>
<dbReference type="PANTHER" id="PTHR33164:SF94">
    <property type="entry name" value="TRANSCRIPTIONAL REGULATORY PROTEIN-RELATED"/>
    <property type="match status" value="1"/>
</dbReference>
<dbReference type="Pfam" id="PF01047">
    <property type="entry name" value="MarR"/>
    <property type="match status" value="1"/>
</dbReference>
<proteinExistence type="predicted"/>
<dbReference type="AlphaFoldDB" id="A0A1H0MDH9"/>
<evidence type="ECO:0000313" key="3">
    <source>
        <dbReference type="Proteomes" id="UP000198741"/>
    </source>
</evidence>
<name>A0A1H0MDH9_9ACTN</name>
<dbReference type="PRINTS" id="PR00598">
    <property type="entry name" value="HTHMARR"/>
</dbReference>
<accession>A0A1H0MDH9</accession>
<organism evidence="2 3">
    <name type="scientific">Nakamurella panacisegetis</name>
    <dbReference type="NCBI Taxonomy" id="1090615"/>
    <lineage>
        <taxon>Bacteria</taxon>
        <taxon>Bacillati</taxon>
        <taxon>Actinomycetota</taxon>
        <taxon>Actinomycetes</taxon>
        <taxon>Nakamurellales</taxon>
        <taxon>Nakamurellaceae</taxon>
        <taxon>Nakamurella</taxon>
    </lineage>
</organism>
<dbReference type="SUPFAM" id="SSF46785">
    <property type="entry name" value="Winged helix' DNA-binding domain"/>
    <property type="match status" value="1"/>
</dbReference>
<dbReference type="RefSeq" id="WP_090475810.1">
    <property type="nucleotide sequence ID" value="NZ_LT629710.1"/>
</dbReference>
<keyword evidence="3" id="KW-1185">Reference proteome</keyword>
<dbReference type="Gene3D" id="1.10.10.10">
    <property type="entry name" value="Winged helix-like DNA-binding domain superfamily/Winged helix DNA-binding domain"/>
    <property type="match status" value="1"/>
</dbReference>
<dbReference type="GO" id="GO:0003700">
    <property type="term" value="F:DNA-binding transcription factor activity"/>
    <property type="evidence" value="ECO:0007669"/>
    <property type="project" value="InterPro"/>
</dbReference>
<dbReference type="EMBL" id="LT629710">
    <property type="protein sequence ID" value="SDO78492.1"/>
    <property type="molecule type" value="Genomic_DNA"/>
</dbReference>
<protein>
    <submittedName>
        <fullName evidence="2">DNA-binding transcriptional regulator, MarR family</fullName>
    </submittedName>
</protein>